<dbReference type="InterPro" id="IPR018039">
    <property type="entry name" value="IF_conserved"/>
</dbReference>
<sequence>MSVRRSSGSGSSSWSLGSSPYLGAQIPRQGNSYFGFANISAVGVPIKAVSVNRSLLTPMDLQLDPTIQSVRIQEKEQIKSLNDRFASFIDRVCKLEQENKMLETKWQLLQSRSKPESKLEHMLKSYISTLRAQLNRVNKDKEHLDVDLKNVHVQVVEQKQRYEDEINNRNRAESEFVLLKKEVDSTYLYKVALSDKIAGISEELNFLKSFNEEELRELQDEIKETSVVVQMDNRRQLNMEKIIADVRSQYEEISARSRQEAESWYKNKFELIASQADQNNSELRNNKSTIADLRRQITRLQSEINSVTSQRGSVEGQIKEVERSVEEAVFDAKKRIKSLEDALQKAKHDMAKQIRSYQDLMNVKVALDIEIATYKKLLEGEENRNTPTSWLNLNISVQQSQTSPNTFNTRIY</sequence>
<keyword evidence="1 4" id="KW-0403">Intermediate filament</keyword>
<dbReference type="InterPro" id="IPR032444">
    <property type="entry name" value="Keratin_2_head"/>
</dbReference>
<dbReference type="AlphaFoldDB" id="A0A5A9P023"/>
<proteinExistence type="inferred from homology"/>
<comment type="similarity">
    <text evidence="3 4">Belongs to the intermediate filament family.</text>
</comment>
<evidence type="ECO:0000256" key="1">
    <source>
        <dbReference type="ARBA" id="ARBA00022754"/>
    </source>
</evidence>
<dbReference type="EMBL" id="SOYY01000012">
    <property type="protein sequence ID" value="KAA0714379.1"/>
    <property type="molecule type" value="Genomic_DNA"/>
</dbReference>
<dbReference type="SMART" id="SM01391">
    <property type="entry name" value="Filament"/>
    <property type="match status" value="1"/>
</dbReference>
<dbReference type="Pfam" id="PF16208">
    <property type="entry name" value="Keratin_2_head"/>
    <property type="match status" value="1"/>
</dbReference>
<dbReference type="FunFam" id="1.20.5.1160:FF:000001">
    <property type="entry name" value="Keratin type II"/>
    <property type="match status" value="1"/>
</dbReference>
<dbReference type="FunFam" id="1.20.5.500:FF:000001">
    <property type="entry name" value="Type II keratin 23"/>
    <property type="match status" value="1"/>
</dbReference>
<organism evidence="7 8">
    <name type="scientific">Triplophysa tibetana</name>
    <dbReference type="NCBI Taxonomy" id="1572043"/>
    <lineage>
        <taxon>Eukaryota</taxon>
        <taxon>Metazoa</taxon>
        <taxon>Chordata</taxon>
        <taxon>Craniata</taxon>
        <taxon>Vertebrata</taxon>
        <taxon>Euteleostomi</taxon>
        <taxon>Actinopterygii</taxon>
        <taxon>Neopterygii</taxon>
        <taxon>Teleostei</taxon>
        <taxon>Ostariophysi</taxon>
        <taxon>Cypriniformes</taxon>
        <taxon>Nemacheilidae</taxon>
        <taxon>Triplophysa</taxon>
    </lineage>
</organism>
<dbReference type="Gene3D" id="1.20.5.170">
    <property type="match status" value="1"/>
</dbReference>
<dbReference type="Proteomes" id="UP000324632">
    <property type="component" value="Chromosome 12"/>
</dbReference>
<evidence type="ECO:0000256" key="3">
    <source>
        <dbReference type="ARBA" id="ARBA00061646"/>
    </source>
</evidence>
<evidence type="ECO:0000313" key="8">
    <source>
        <dbReference type="Proteomes" id="UP000324632"/>
    </source>
</evidence>
<dbReference type="PROSITE" id="PS00226">
    <property type="entry name" value="IF_ROD_1"/>
    <property type="match status" value="1"/>
</dbReference>
<feature type="coiled-coil region" evidence="5">
    <location>
        <begin position="155"/>
        <end position="228"/>
    </location>
</feature>
<keyword evidence="2 5" id="KW-0175">Coiled coil</keyword>
<dbReference type="GO" id="GO:0045109">
    <property type="term" value="P:intermediate filament organization"/>
    <property type="evidence" value="ECO:0007669"/>
    <property type="project" value="TreeGrafter"/>
</dbReference>
<dbReference type="GO" id="GO:0005615">
    <property type="term" value="C:extracellular space"/>
    <property type="evidence" value="ECO:0007669"/>
    <property type="project" value="TreeGrafter"/>
</dbReference>
<accession>A0A5A9P023</accession>
<dbReference type="Gene3D" id="1.20.5.1160">
    <property type="entry name" value="Vasodilator-stimulated phosphoprotein"/>
    <property type="match status" value="1"/>
</dbReference>
<dbReference type="PRINTS" id="PR01276">
    <property type="entry name" value="TYPE2KERATIN"/>
</dbReference>
<protein>
    <submittedName>
        <fullName evidence="7">Keratin, type II cytoskeletal 8</fullName>
    </submittedName>
</protein>
<keyword evidence="8" id="KW-1185">Reference proteome</keyword>
<dbReference type="GO" id="GO:0045095">
    <property type="term" value="C:keratin filament"/>
    <property type="evidence" value="ECO:0007669"/>
    <property type="project" value="InterPro"/>
</dbReference>
<dbReference type="PANTHER" id="PTHR45616:SF9">
    <property type="entry name" value="KERATIN, TYPE II CYTOSKELETAL 8-RELATED"/>
    <property type="match status" value="1"/>
</dbReference>
<evidence type="ECO:0000256" key="2">
    <source>
        <dbReference type="ARBA" id="ARBA00023054"/>
    </source>
</evidence>
<gene>
    <name evidence="7" type="ORF">E1301_Tti016602</name>
</gene>
<evidence type="ECO:0000256" key="5">
    <source>
        <dbReference type="SAM" id="Coils"/>
    </source>
</evidence>
<dbReference type="Pfam" id="PF00038">
    <property type="entry name" value="Filament"/>
    <property type="match status" value="1"/>
</dbReference>
<evidence type="ECO:0000256" key="4">
    <source>
        <dbReference type="RuleBase" id="RU000685"/>
    </source>
</evidence>
<name>A0A5A9P023_9TELE</name>
<evidence type="ECO:0000313" key="7">
    <source>
        <dbReference type="EMBL" id="KAA0714379.1"/>
    </source>
</evidence>
<dbReference type="PANTHER" id="PTHR45616">
    <property type="entry name" value="GATA-TYPE DOMAIN-CONTAINING PROTEIN"/>
    <property type="match status" value="1"/>
</dbReference>
<dbReference type="InterPro" id="IPR039008">
    <property type="entry name" value="IF_rod_dom"/>
</dbReference>
<dbReference type="PROSITE" id="PS51842">
    <property type="entry name" value="IF_ROD_2"/>
    <property type="match status" value="1"/>
</dbReference>
<feature type="coiled-coil region" evidence="5">
    <location>
        <begin position="276"/>
        <end position="356"/>
    </location>
</feature>
<evidence type="ECO:0000259" key="6">
    <source>
        <dbReference type="PROSITE" id="PS51842"/>
    </source>
</evidence>
<dbReference type="GO" id="GO:0031424">
    <property type="term" value="P:keratinization"/>
    <property type="evidence" value="ECO:0007669"/>
    <property type="project" value="TreeGrafter"/>
</dbReference>
<reference evidence="7 8" key="1">
    <citation type="journal article" date="2019" name="Mol. Ecol. Resour.">
        <title>Chromosome-level genome assembly of Triplophysa tibetana, a fish adapted to the harsh high-altitude environment of the Tibetan Plateau.</title>
        <authorList>
            <person name="Yang X."/>
            <person name="Liu H."/>
            <person name="Ma Z."/>
            <person name="Zou Y."/>
            <person name="Zou M."/>
            <person name="Mao Y."/>
            <person name="Li X."/>
            <person name="Wang H."/>
            <person name="Chen T."/>
            <person name="Wang W."/>
            <person name="Yang R."/>
        </authorList>
    </citation>
    <scope>NUCLEOTIDE SEQUENCE [LARGE SCALE GENOMIC DNA]</scope>
    <source>
        <strain evidence="7">TTIB1903HZAU</strain>
        <tissue evidence="7">Muscle</tissue>
    </source>
</reference>
<comment type="caution">
    <text evidence="7">The sequence shown here is derived from an EMBL/GenBank/DDBJ whole genome shotgun (WGS) entry which is preliminary data.</text>
</comment>
<dbReference type="GO" id="GO:0030280">
    <property type="term" value="F:structural constituent of skin epidermis"/>
    <property type="evidence" value="ECO:0007669"/>
    <property type="project" value="TreeGrafter"/>
</dbReference>
<dbReference type="Gene3D" id="1.20.5.500">
    <property type="entry name" value="Single helix bin"/>
    <property type="match status" value="1"/>
</dbReference>
<dbReference type="SUPFAM" id="SSF64593">
    <property type="entry name" value="Intermediate filament protein, coiled coil region"/>
    <property type="match status" value="2"/>
</dbReference>
<dbReference type="InterPro" id="IPR003054">
    <property type="entry name" value="Keratin_II"/>
</dbReference>
<feature type="domain" description="IF rod" evidence="6">
    <location>
        <begin position="74"/>
        <end position="385"/>
    </location>
</feature>